<organism evidence="1 2">
    <name type="scientific">Rahnella perminowiae</name>
    <dbReference type="NCBI Taxonomy" id="2816244"/>
    <lineage>
        <taxon>Bacteria</taxon>
        <taxon>Pseudomonadati</taxon>
        <taxon>Pseudomonadota</taxon>
        <taxon>Gammaproteobacteria</taxon>
        <taxon>Enterobacterales</taxon>
        <taxon>Yersiniaceae</taxon>
        <taxon>Rahnella</taxon>
    </lineage>
</organism>
<dbReference type="Proteomes" id="UP000699865">
    <property type="component" value="Unassembled WGS sequence"/>
</dbReference>
<proteinExistence type="predicted"/>
<dbReference type="Pfam" id="PF02423">
    <property type="entry name" value="OCD_Mu_crystall"/>
    <property type="match status" value="1"/>
</dbReference>
<comment type="caution">
    <text evidence="1">The sequence shown here is derived from an EMBL/GenBank/DDBJ whole genome shotgun (WGS) entry which is preliminary data.</text>
</comment>
<name>A0ABS6L385_9GAMM</name>
<dbReference type="PIRSF" id="PIRSF001439">
    <property type="entry name" value="CryM"/>
    <property type="match status" value="1"/>
</dbReference>
<accession>A0ABS6L385</accession>
<evidence type="ECO:0000313" key="2">
    <source>
        <dbReference type="Proteomes" id="UP000699865"/>
    </source>
</evidence>
<reference evidence="1 2" key="1">
    <citation type="submission" date="2021-03" db="EMBL/GenBank/DDBJ databases">
        <title>Five novel Rahnella species.</title>
        <authorList>
            <person name="Brady C."/>
            <person name="Asselin J."/>
            <person name="Beer S."/>
            <person name="Bruberg M.B."/>
            <person name="Crampton B."/>
            <person name="Venter S."/>
            <person name="Arnold D."/>
            <person name="Denman S."/>
        </authorList>
    </citation>
    <scope>NUCLEOTIDE SEQUENCE [LARGE SCALE GENOMIC DNA]</scope>
    <source>
        <strain evidence="1 2">L72c</strain>
    </source>
</reference>
<dbReference type="InterPro" id="IPR003462">
    <property type="entry name" value="ODC_Mu_crystall"/>
</dbReference>
<keyword evidence="2" id="KW-1185">Reference proteome</keyword>
<dbReference type="EMBL" id="JAFMOU010000069">
    <property type="protein sequence ID" value="MBU9836234.1"/>
    <property type="molecule type" value="Genomic_DNA"/>
</dbReference>
<dbReference type="PANTHER" id="PTHR13812:SF19">
    <property type="entry name" value="KETIMINE REDUCTASE MU-CRYSTALLIN"/>
    <property type="match status" value="1"/>
</dbReference>
<sequence length="332" mass="35972">MTQGFRYLSQQDVMTLGGTQAQAALDDIRDVVTLIRQQQAQMPSETHVTLGGDRGKAYALPASVGGRFNAAGVKWTAHRPDAHDGLPQAMAMTLINRADNGLPLGLVESAALTATRTAAVSALALRHAAPRPVQHVLLLGTGVQATAHLEMLRQLFPELKQVSWWSRSATVFAPDSENLPWPLIRFSNLQHACAQDAGAVITCTSAAEPLLGTEAIRPGRLVIQVGYHEVTFEAIARATRVVVDLWGDFCETSAKSLFQMYRAGKFSPDRVDADLTHLLLDGWRPAPDDSVYFSSFGLNVFDIALAARVLALAQQQGTGTLLPLFPESFYLD</sequence>
<protein>
    <submittedName>
        <fullName evidence="1">Ornithine cyclodeaminase</fullName>
    </submittedName>
</protein>
<dbReference type="PANTHER" id="PTHR13812">
    <property type="entry name" value="KETIMINE REDUCTASE MU-CRYSTALLIN"/>
    <property type="match status" value="1"/>
</dbReference>
<dbReference type="RefSeq" id="WP_217138690.1">
    <property type="nucleotide sequence ID" value="NZ_JAFMOU010000069.1"/>
</dbReference>
<evidence type="ECO:0000313" key="1">
    <source>
        <dbReference type="EMBL" id="MBU9836234.1"/>
    </source>
</evidence>
<gene>
    <name evidence="1" type="ORF">J1786_15615</name>
</gene>